<evidence type="ECO:0000313" key="3">
    <source>
        <dbReference type="Proteomes" id="UP000315399"/>
    </source>
</evidence>
<dbReference type="Proteomes" id="UP000315399">
    <property type="component" value="Unassembled WGS sequence"/>
</dbReference>
<organism evidence="2 3">
    <name type="scientific">Thermoproteota archaeon</name>
    <dbReference type="NCBI Taxonomy" id="2056631"/>
    <lineage>
        <taxon>Archaea</taxon>
        <taxon>Thermoproteota</taxon>
    </lineage>
</organism>
<accession>A0A523B837</accession>
<feature type="transmembrane region" description="Helical" evidence="1">
    <location>
        <begin position="53"/>
        <end position="74"/>
    </location>
</feature>
<gene>
    <name evidence="2" type="ORF">DSO08_06165</name>
</gene>
<sequence length="310" mass="34758">MGLLDQIFGPKNATILMIVLGKISQRMPLTLCLAFSVALLTYTFIFAEVIVGGLSLVFMLLLTLFLAVTMSFALEYDSRDELMVLVNLGVSPSDIFKLGIIRVLLISLIGYILGVSISLLWPLSTVKNVMLFYSFLIAAALGILPPIYSSLRSMQVSLLGRIAFKPLTEKEVPVVLSPSELEDIKDFVKERLKDRQDLLIMDCYVHGAELNLVCRYLGDFGRETFAWLATLGVNPDEALRNDETLPMVRLKVSVEEGRNPVMDCWEGGDEKRKKRSAISLSFQALVRQLLIEYKVYKGRLRGAEYHSQPI</sequence>
<protein>
    <submittedName>
        <fullName evidence="2">Uncharacterized protein</fullName>
    </submittedName>
</protein>
<reference evidence="2 3" key="1">
    <citation type="journal article" date="2019" name="Nat. Microbiol.">
        <title>Expanding anaerobic alkane metabolism in the domain of Archaea.</title>
        <authorList>
            <person name="Wang Y."/>
            <person name="Wegener G."/>
            <person name="Hou J."/>
            <person name="Wang F."/>
            <person name="Xiao X."/>
        </authorList>
    </citation>
    <scope>NUCLEOTIDE SEQUENCE [LARGE SCALE GENOMIC DNA]</scope>
    <source>
        <strain evidence="2">WYZ-LMO10</strain>
    </source>
</reference>
<dbReference type="EMBL" id="QNVH01000089">
    <property type="protein sequence ID" value="TDA37056.1"/>
    <property type="molecule type" value="Genomic_DNA"/>
</dbReference>
<evidence type="ECO:0000313" key="2">
    <source>
        <dbReference type="EMBL" id="TDA37056.1"/>
    </source>
</evidence>
<proteinExistence type="predicted"/>
<keyword evidence="1" id="KW-1133">Transmembrane helix</keyword>
<feature type="transmembrane region" description="Helical" evidence="1">
    <location>
        <begin position="27"/>
        <end position="47"/>
    </location>
</feature>
<feature type="transmembrane region" description="Helical" evidence="1">
    <location>
        <begin position="95"/>
        <end position="119"/>
    </location>
</feature>
<comment type="caution">
    <text evidence="2">The sequence shown here is derived from an EMBL/GenBank/DDBJ whole genome shotgun (WGS) entry which is preliminary data.</text>
</comment>
<evidence type="ECO:0000256" key="1">
    <source>
        <dbReference type="SAM" id="Phobius"/>
    </source>
</evidence>
<name>A0A523B837_9CREN</name>
<keyword evidence="1" id="KW-0472">Membrane</keyword>
<dbReference type="AlphaFoldDB" id="A0A523B837"/>
<feature type="transmembrane region" description="Helical" evidence="1">
    <location>
        <begin position="131"/>
        <end position="151"/>
    </location>
</feature>
<keyword evidence="1" id="KW-0812">Transmembrane</keyword>